<protein>
    <recommendedName>
        <fullName evidence="4">Valyl-tRNA synthetase tRNA-binding arm domain-containing protein</fullName>
    </recommendedName>
</protein>
<dbReference type="Proteomes" id="UP001184230">
    <property type="component" value="Unassembled WGS sequence"/>
</dbReference>
<evidence type="ECO:0000313" key="3">
    <source>
        <dbReference type="Proteomes" id="UP001184230"/>
    </source>
</evidence>
<proteinExistence type="predicted"/>
<reference evidence="2 3" key="1">
    <citation type="submission" date="2023-07" db="EMBL/GenBank/DDBJ databases">
        <title>Sorghum-associated microbial communities from plants grown in Nebraska, USA.</title>
        <authorList>
            <person name="Schachtman D."/>
        </authorList>
    </citation>
    <scope>NUCLEOTIDE SEQUENCE [LARGE SCALE GENOMIC DNA]</scope>
    <source>
        <strain evidence="2 3">DS1781</strain>
    </source>
</reference>
<accession>A0ABU1NME7</accession>
<evidence type="ECO:0000313" key="2">
    <source>
        <dbReference type="EMBL" id="MDR6539205.1"/>
    </source>
</evidence>
<dbReference type="EMBL" id="JAVDRF010000015">
    <property type="protein sequence ID" value="MDR6539205.1"/>
    <property type="molecule type" value="Genomic_DNA"/>
</dbReference>
<sequence>MDLGPVEGGLARSRSGRVWRGQIARRIKAQANCPEVTMMATKRPAPVIEKELAELREQLASLEKVSKESSPGPEKSGHPPSKAVGDKKLTEAKIAELEAELKSLGDPAP</sequence>
<gene>
    <name evidence="2" type="ORF">J2739_005001</name>
</gene>
<organism evidence="2 3">
    <name type="scientific">Variovorax soli</name>
    <dbReference type="NCBI Taxonomy" id="376815"/>
    <lineage>
        <taxon>Bacteria</taxon>
        <taxon>Pseudomonadati</taxon>
        <taxon>Pseudomonadota</taxon>
        <taxon>Betaproteobacteria</taxon>
        <taxon>Burkholderiales</taxon>
        <taxon>Comamonadaceae</taxon>
        <taxon>Variovorax</taxon>
    </lineage>
</organism>
<name>A0ABU1NME7_9BURK</name>
<feature type="region of interest" description="Disordered" evidence="1">
    <location>
        <begin position="61"/>
        <end position="89"/>
    </location>
</feature>
<dbReference type="RefSeq" id="WP_309906711.1">
    <property type="nucleotide sequence ID" value="NZ_JAVDRF010000015.1"/>
</dbReference>
<comment type="caution">
    <text evidence="2">The sequence shown here is derived from an EMBL/GenBank/DDBJ whole genome shotgun (WGS) entry which is preliminary data.</text>
</comment>
<keyword evidence="3" id="KW-1185">Reference proteome</keyword>
<evidence type="ECO:0000256" key="1">
    <source>
        <dbReference type="SAM" id="MobiDB-lite"/>
    </source>
</evidence>
<evidence type="ECO:0008006" key="4">
    <source>
        <dbReference type="Google" id="ProtNLM"/>
    </source>
</evidence>